<feature type="domain" description="Lysozyme inhibitor LprI-like N-terminal" evidence="2">
    <location>
        <begin position="70"/>
        <end position="140"/>
    </location>
</feature>
<feature type="chain" id="PRO_5008885668" description="Lysozyme inhibitor LprI-like N-terminal domain-containing protein" evidence="1">
    <location>
        <begin position="19"/>
        <end position="166"/>
    </location>
</feature>
<keyword evidence="4" id="KW-1185">Reference proteome</keyword>
<dbReference type="InterPro" id="IPR009739">
    <property type="entry name" value="LprI-like_N"/>
</dbReference>
<dbReference type="Proteomes" id="UP000092528">
    <property type="component" value="Chromosome 2"/>
</dbReference>
<evidence type="ECO:0000313" key="3">
    <source>
        <dbReference type="EMBL" id="ANU39002.1"/>
    </source>
</evidence>
<dbReference type="Gene3D" id="1.20.1270.180">
    <property type="match status" value="1"/>
</dbReference>
<dbReference type="GeneID" id="96874170"/>
<feature type="signal peptide" evidence="1">
    <location>
        <begin position="1"/>
        <end position="18"/>
    </location>
</feature>
<dbReference type="EMBL" id="CP016415">
    <property type="protein sequence ID" value="ANU39002.1"/>
    <property type="molecule type" value="Genomic_DNA"/>
</dbReference>
<dbReference type="STRING" id="45658.VSVS12_03279"/>
<reference evidence="3 4" key="1">
    <citation type="submission" date="2016-07" db="EMBL/GenBank/DDBJ databases">
        <title>Genome sequencing of Vibrio scophthalmi strain VS-05, an isolated from Paralichthys olivaceus.</title>
        <authorList>
            <person name="Han H.-J."/>
        </authorList>
    </citation>
    <scope>NUCLEOTIDE SEQUENCE [LARGE SCALE GENOMIC DNA]</scope>
    <source>
        <strain evidence="3 4">VS-05</strain>
    </source>
</reference>
<evidence type="ECO:0000313" key="4">
    <source>
        <dbReference type="Proteomes" id="UP000092528"/>
    </source>
</evidence>
<keyword evidence="1" id="KW-0732">Signal</keyword>
<gene>
    <name evidence="3" type="ORF">VSVS05_03966</name>
</gene>
<protein>
    <recommendedName>
        <fullName evidence="2">Lysozyme inhibitor LprI-like N-terminal domain-containing protein</fullName>
    </recommendedName>
</protein>
<evidence type="ECO:0000259" key="2">
    <source>
        <dbReference type="Pfam" id="PF07007"/>
    </source>
</evidence>
<accession>A0A1C7FGE5</accession>
<sequence length="166" mass="19219">MNKFLSLALFIFSCASQANEFVEKPIEHFQPLAEFASVADYERPIAEYVQTCLDNSFGGSLSLRCFVADELWDKELNYYYRLLYRSLDSEGKAELKTSQLAWLASRDQSIEFNRHLIRQQYPQAGSMYVAIRAQVASDLLAPLIKQRALLLKQWLEILEQQPFEPL</sequence>
<dbReference type="AlphaFoldDB" id="A0A1C7FGE5"/>
<dbReference type="RefSeq" id="WP_065546617.1">
    <property type="nucleotide sequence ID" value="NZ_CP016415.1"/>
</dbReference>
<dbReference type="PATRIC" id="fig|45658.7.peg.3933"/>
<name>A0A1C7FGE5_9VIBR</name>
<proteinExistence type="predicted"/>
<evidence type="ECO:0000256" key="1">
    <source>
        <dbReference type="SAM" id="SignalP"/>
    </source>
</evidence>
<organism evidence="3 4">
    <name type="scientific">Vibrio scophthalmi</name>
    <dbReference type="NCBI Taxonomy" id="45658"/>
    <lineage>
        <taxon>Bacteria</taxon>
        <taxon>Pseudomonadati</taxon>
        <taxon>Pseudomonadota</taxon>
        <taxon>Gammaproteobacteria</taxon>
        <taxon>Vibrionales</taxon>
        <taxon>Vibrionaceae</taxon>
        <taxon>Vibrio</taxon>
    </lineage>
</organism>
<dbReference type="Pfam" id="PF07007">
    <property type="entry name" value="LprI"/>
    <property type="match status" value="1"/>
</dbReference>